<dbReference type="Gene3D" id="3.40.50.720">
    <property type="entry name" value="NAD(P)-binding Rossmann-like Domain"/>
    <property type="match status" value="1"/>
</dbReference>
<dbReference type="InterPro" id="IPR013149">
    <property type="entry name" value="ADH-like_C"/>
</dbReference>
<feature type="domain" description="Enoyl reductase (ER)" evidence="6">
    <location>
        <begin position="12"/>
        <end position="346"/>
    </location>
</feature>
<dbReference type="Gene3D" id="3.90.180.10">
    <property type="entry name" value="Medium-chain alcohol dehydrogenases, catalytic domain"/>
    <property type="match status" value="1"/>
</dbReference>
<dbReference type="PROSITE" id="PS00059">
    <property type="entry name" value="ADH_ZINC"/>
    <property type="match status" value="1"/>
</dbReference>
<dbReference type="GO" id="GO:0016491">
    <property type="term" value="F:oxidoreductase activity"/>
    <property type="evidence" value="ECO:0007669"/>
    <property type="project" value="UniProtKB-KW"/>
</dbReference>
<gene>
    <name evidence="7" type="ORF">CLV72_102238</name>
</gene>
<dbReference type="RefSeq" id="WP_211302772.1">
    <property type="nucleotide sequence ID" value="NZ_PVZC01000002.1"/>
</dbReference>
<evidence type="ECO:0000256" key="5">
    <source>
        <dbReference type="RuleBase" id="RU361277"/>
    </source>
</evidence>
<name>A0A2T0Q9U1_9ACTN</name>
<dbReference type="InterPro" id="IPR050129">
    <property type="entry name" value="Zn_alcohol_dh"/>
</dbReference>
<keyword evidence="2 5" id="KW-0479">Metal-binding</keyword>
<evidence type="ECO:0000256" key="1">
    <source>
        <dbReference type="ARBA" id="ARBA00001947"/>
    </source>
</evidence>
<comment type="caution">
    <text evidence="7">The sequence shown here is derived from an EMBL/GenBank/DDBJ whole genome shotgun (WGS) entry which is preliminary data.</text>
</comment>
<dbReference type="GO" id="GO:0008270">
    <property type="term" value="F:zinc ion binding"/>
    <property type="evidence" value="ECO:0007669"/>
    <property type="project" value="InterPro"/>
</dbReference>
<proteinExistence type="inferred from homology"/>
<dbReference type="SUPFAM" id="SSF51735">
    <property type="entry name" value="NAD(P)-binding Rossmann-fold domains"/>
    <property type="match status" value="1"/>
</dbReference>
<dbReference type="Pfam" id="PF08240">
    <property type="entry name" value="ADH_N"/>
    <property type="match status" value="1"/>
</dbReference>
<comment type="cofactor">
    <cofactor evidence="1 5">
        <name>Zn(2+)</name>
        <dbReference type="ChEBI" id="CHEBI:29105"/>
    </cofactor>
</comment>
<evidence type="ECO:0000313" key="7">
    <source>
        <dbReference type="EMBL" id="PRY00607.1"/>
    </source>
</evidence>
<dbReference type="InterPro" id="IPR020843">
    <property type="entry name" value="ER"/>
</dbReference>
<evidence type="ECO:0000256" key="2">
    <source>
        <dbReference type="ARBA" id="ARBA00022723"/>
    </source>
</evidence>
<comment type="similarity">
    <text evidence="5">Belongs to the zinc-containing alcohol dehydrogenase family.</text>
</comment>
<dbReference type="InterPro" id="IPR013154">
    <property type="entry name" value="ADH-like_N"/>
</dbReference>
<dbReference type="EMBL" id="PVZC01000002">
    <property type="protein sequence ID" value="PRY00607.1"/>
    <property type="molecule type" value="Genomic_DNA"/>
</dbReference>
<evidence type="ECO:0000256" key="3">
    <source>
        <dbReference type="ARBA" id="ARBA00022833"/>
    </source>
</evidence>
<dbReference type="CDD" id="cd08236">
    <property type="entry name" value="sugar_DH"/>
    <property type="match status" value="1"/>
</dbReference>
<dbReference type="Proteomes" id="UP000237846">
    <property type="component" value="Unassembled WGS sequence"/>
</dbReference>
<dbReference type="PANTHER" id="PTHR43401">
    <property type="entry name" value="L-THREONINE 3-DEHYDROGENASE"/>
    <property type="match status" value="1"/>
</dbReference>
<dbReference type="AlphaFoldDB" id="A0A2T0Q9U1"/>
<dbReference type="InterPro" id="IPR011032">
    <property type="entry name" value="GroES-like_sf"/>
</dbReference>
<sequence>MAQTMRAAVLHGPGDIRVEDVPVPEPGPGEVLVRVAACGVCGSDIARMLLPGGSYHLPIVCGHEFAGHVVEFGAEVTGPDAPRLGDLVTVPPLIPCRRCGPCVRGWFSLCEDYDYFGSRRDGAYAEYVTVPVGNLLVLPPEVDPRAAAMLDPAAIALHALWRTPLRTGQRVAVVGAGPIGLFAVQWARLAGAAEVLAVDVNDRKAAMAVEAGATHTASGRDAAVELAGGGYDVVVESAGVPPTIEMAVALSARRGHAVFIGIPHETVGLPEKTFGAFLRREVSLHGAWNSFSAPFPGDEWRTAAAAIASGELKWEFMITHDLGLAELPDTMRQLGERSIFSSKVLFRPGSD</sequence>
<evidence type="ECO:0000313" key="8">
    <source>
        <dbReference type="Proteomes" id="UP000237846"/>
    </source>
</evidence>
<organism evidence="7 8">
    <name type="scientific">Allonocardiopsis opalescens</name>
    <dbReference type="NCBI Taxonomy" id="1144618"/>
    <lineage>
        <taxon>Bacteria</taxon>
        <taxon>Bacillati</taxon>
        <taxon>Actinomycetota</taxon>
        <taxon>Actinomycetes</taxon>
        <taxon>Streptosporangiales</taxon>
        <taxon>Allonocardiopsis</taxon>
    </lineage>
</organism>
<protein>
    <submittedName>
        <fullName evidence="7">L-iditol 2-dehydrogenase</fullName>
    </submittedName>
</protein>
<dbReference type="InterPro" id="IPR002328">
    <property type="entry name" value="ADH_Zn_CS"/>
</dbReference>
<dbReference type="SUPFAM" id="SSF50129">
    <property type="entry name" value="GroES-like"/>
    <property type="match status" value="1"/>
</dbReference>
<accession>A0A2T0Q9U1</accession>
<evidence type="ECO:0000259" key="6">
    <source>
        <dbReference type="SMART" id="SM00829"/>
    </source>
</evidence>
<evidence type="ECO:0000256" key="4">
    <source>
        <dbReference type="ARBA" id="ARBA00023002"/>
    </source>
</evidence>
<dbReference type="SMART" id="SM00829">
    <property type="entry name" value="PKS_ER"/>
    <property type="match status" value="1"/>
</dbReference>
<dbReference type="Pfam" id="PF00107">
    <property type="entry name" value="ADH_zinc_N"/>
    <property type="match status" value="1"/>
</dbReference>
<keyword evidence="4" id="KW-0560">Oxidoreductase</keyword>
<dbReference type="InterPro" id="IPR036291">
    <property type="entry name" value="NAD(P)-bd_dom_sf"/>
</dbReference>
<keyword evidence="3 5" id="KW-0862">Zinc</keyword>
<keyword evidence="8" id="KW-1185">Reference proteome</keyword>
<dbReference type="PANTHER" id="PTHR43401:SF2">
    <property type="entry name" value="L-THREONINE 3-DEHYDROGENASE"/>
    <property type="match status" value="1"/>
</dbReference>
<reference evidence="7 8" key="1">
    <citation type="submission" date="2018-03" db="EMBL/GenBank/DDBJ databases">
        <title>Genomic Encyclopedia of Archaeal and Bacterial Type Strains, Phase II (KMG-II): from individual species to whole genera.</title>
        <authorList>
            <person name="Goeker M."/>
        </authorList>
    </citation>
    <scope>NUCLEOTIDE SEQUENCE [LARGE SCALE GENOMIC DNA]</scope>
    <source>
        <strain evidence="7 8">DSM 45601</strain>
    </source>
</reference>